<feature type="domain" description="CSD" evidence="3">
    <location>
        <begin position="2"/>
        <end position="66"/>
    </location>
</feature>
<dbReference type="PROSITE" id="PS00352">
    <property type="entry name" value="CSD_1"/>
    <property type="match status" value="1"/>
</dbReference>
<protein>
    <submittedName>
        <fullName evidence="4">Cold-shock protein</fullName>
    </submittedName>
</protein>
<keyword evidence="2" id="KW-0963">Cytoplasm</keyword>
<dbReference type="AlphaFoldDB" id="A0A0W8GA93"/>
<dbReference type="FunFam" id="2.40.50.140:FF:000006">
    <property type="entry name" value="Cold shock protein CspC"/>
    <property type="match status" value="1"/>
</dbReference>
<evidence type="ECO:0000313" key="4">
    <source>
        <dbReference type="EMBL" id="KUG30058.1"/>
    </source>
</evidence>
<dbReference type="PROSITE" id="PS51857">
    <property type="entry name" value="CSD_2"/>
    <property type="match status" value="1"/>
</dbReference>
<dbReference type="GO" id="GO:0003676">
    <property type="term" value="F:nucleic acid binding"/>
    <property type="evidence" value="ECO:0007669"/>
    <property type="project" value="InterPro"/>
</dbReference>
<dbReference type="Gene3D" id="6.20.370.130">
    <property type="match status" value="1"/>
</dbReference>
<dbReference type="InterPro" id="IPR019844">
    <property type="entry name" value="CSD_CS"/>
</dbReference>
<dbReference type="CDD" id="cd04458">
    <property type="entry name" value="CSP_CDS"/>
    <property type="match status" value="1"/>
</dbReference>
<dbReference type="PRINTS" id="PR00050">
    <property type="entry name" value="COLDSHOCK"/>
</dbReference>
<dbReference type="InterPro" id="IPR050181">
    <property type="entry name" value="Cold_shock_domain"/>
</dbReference>
<dbReference type="InterPro" id="IPR012156">
    <property type="entry name" value="Cold_shock_CspA"/>
</dbReference>
<dbReference type="SUPFAM" id="SSF50249">
    <property type="entry name" value="Nucleic acid-binding proteins"/>
    <property type="match status" value="1"/>
</dbReference>
<dbReference type="EMBL" id="LNQE01000006">
    <property type="protein sequence ID" value="KUG30058.1"/>
    <property type="molecule type" value="Genomic_DNA"/>
</dbReference>
<evidence type="ECO:0000256" key="2">
    <source>
        <dbReference type="ARBA" id="ARBA00022490"/>
    </source>
</evidence>
<evidence type="ECO:0000259" key="3">
    <source>
        <dbReference type="PROSITE" id="PS51857"/>
    </source>
</evidence>
<dbReference type="SMART" id="SM00357">
    <property type="entry name" value="CSP"/>
    <property type="match status" value="1"/>
</dbReference>
<dbReference type="GO" id="GO:0005737">
    <property type="term" value="C:cytoplasm"/>
    <property type="evidence" value="ECO:0007669"/>
    <property type="project" value="UniProtKB-SubCell"/>
</dbReference>
<dbReference type="PANTHER" id="PTHR11544">
    <property type="entry name" value="COLD SHOCK DOMAIN CONTAINING PROTEINS"/>
    <property type="match status" value="1"/>
</dbReference>
<organism evidence="4">
    <name type="scientific">hydrocarbon metagenome</name>
    <dbReference type="NCBI Taxonomy" id="938273"/>
    <lineage>
        <taxon>unclassified sequences</taxon>
        <taxon>metagenomes</taxon>
        <taxon>ecological metagenomes</taxon>
    </lineage>
</organism>
<dbReference type="Gene3D" id="2.40.50.140">
    <property type="entry name" value="Nucleic acid-binding proteins"/>
    <property type="match status" value="1"/>
</dbReference>
<proteinExistence type="predicted"/>
<name>A0A0W8GA93_9ZZZZ</name>
<sequence length="68" mass="7645">MSFEGNVKWFSDKKGYGFIMREGEDDVFVHYSAIQGEGFRTLREGEVVAFEIVEGERGPKAANVVRGN</sequence>
<dbReference type="InterPro" id="IPR011129">
    <property type="entry name" value="CSD"/>
</dbReference>
<evidence type="ECO:0000256" key="1">
    <source>
        <dbReference type="ARBA" id="ARBA00004496"/>
    </source>
</evidence>
<dbReference type="InterPro" id="IPR002059">
    <property type="entry name" value="CSP_DNA-bd"/>
</dbReference>
<dbReference type="Pfam" id="PF00313">
    <property type="entry name" value="CSD"/>
    <property type="match status" value="1"/>
</dbReference>
<dbReference type="PIRSF" id="PIRSF002599">
    <property type="entry name" value="Cold_shock_A"/>
    <property type="match status" value="1"/>
</dbReference>
<gene>
    <name evidence="4" type="ORF">ASZ90_000026</name>
</gene>
<comment type="subcellular location">
    <subcellularLocation>
        <location evidence="1">Cytoplasm</location>
    </subcellularLocation>
</comment>
<dbReference type="InterPro" id="IPR012340">
    <property type="entry name" value="NA-bd_OB-fold"/>
</dbReference>
<reference evidence="4" key="1">
    <citation type="journal article" date="2015" name="Proc. Natl. Acad. Sci. U.S.A.">
        <title>Networks of energetic and metabolic interactions define dynamics in microbial communities.</title>
        <authorList>
            <person name="Embree M."/>
            <person name="Liu J.K."/>
            <person name="Al-Bassam M.M."/>
            <person name="Zengler K."/>
        </authorList>
    </citation>
    <scope>NUCLEOTIDE SEQUENCE</scope>
</reference>
<accession>A0A0W8GA93</accession>
<comment type="caution">
    <text evidence="4">The sequence shown here is derived from an EMBL/GenBank/DDBJ whole genome shotgun (WGS) entry which is preliminary data.</text>
</comment>